<keyword evidence="1" id="KW-0812">Transmembrane</keyword>
<evidence type="ECO:0000256" key="1">
    <source>
        <dbReference type="SAM" id="Phobius"/>
    </source>
</evidence>
<feature type="transmembrane region" description="Helical" evidence="1">
    <location>
        <begin position="7"/>
        <end position="24"/>
    </location>
</feature>
<keyword evidence="1" id="KW-1133">Transmembrane helix</keyword>
<proteinExistence type="predicted"/>
<gene>
    <name evidence="2" type="ORF">METZ01_LOCUS264062</name>
</gene>
<organism evidence="2">
    <name type="scientific">marine metagenome</name>
    <dbReference type="NCBI Taxonomy" id="408172"/>
    <lineage>
        <taxon>unclassified sequences</taxon>
        <taxon>metagenomes</taxon>
        <taxon>ecological metagenomes</taxon>
    </lineage>
</organism>
<feature type="transmembrane region" description="Helical" evidence="1">
    <location>
        <begin position="30"/>
        <end position="47"/>
    </location>
</feature>
<dbReference type="AlphaFoldDB" id="A0A382JHM6"/>
<evidence type="ECO:0008006" key="3">
    <source>
        <dbReference type="Google" id="ProtNLM"/>
    </source>
</evidence>
<feature type="non-terminal residue" evidence="2">
    <location>
        <position position="48"/>
    </location>
</feature>
<evidence type="ECO:0000313" key="2">
    <source>
        <dbReference type="EMBL" id="SVC11208.1"/>
    </source>
</evidence>
<protein>
    <recommendedName>
        <fullName evidence="3">NADH-Ubiquinone oxidoreductase (complex I) chain 5 N-terminal domain-containing protein</fullName>
    </recommendedName>
</protein>
<accession>A0A382JHM6</accession>
<reference evidence="2" key="1">
    <citation type="submission" date="2018-05" db="EMBL/GenBank/DDBJ databases">
        <authorList>
            <person name="Lanie J.A."/>
            <person name="Ng W.-L."/>
            <person name="Kazmierczak K.M."/>
            <person name="Andrzejewski T.M."/>
            <person name="Davidsen T.M."/>
            <person name="Wayne K.J."/>
            <person name="Tettelin H."/>
            <person name="Glass J.I."/>
            <person name="Rusch D."/>
            <person name="Podicherti R."/>
            <person name="Tsui H.-C.T."/>
            <person name="Winkler M.E."/>
        </authorList>
    </citation>
    <scope>NUCLEOTIDE SEQUENCE</scope>
</reference>
<name>A0A382JHM6_9ZZZZ</name>
<dbReference type="EMBL" id="UINC01074226">
    <property type="protein sequence ID" value="SVC11208.1"/>
    <property type="molecule type" value="Genomic_DNA"/>
</dbReference>
<keyword evidence="1" id="KW-0472">Membrane</keyword>
<sequence length="48" mass="5173">MGLMELAWIIPASSFFAFVGIIAFGRRIPFVSPMLSIGAIIVGCILVF</sequence>